<accession>A0AAV2YF68</accession>
<feature type="region of interest" description="Disordered" evidence="5">
    <location>
        <begin position="706"/>
        <end position="729"/>
    </location>
</feature>
<keyword evidence="8" id="KW-1185">Reference proteome</keyword>
<reference evidence="7" key="1">
    <citation type="submission" date="2022-11" db="EMBL/GenBank/DDBJ databases">
        <authorList>
            <person name="Morgan W.R."/>
            <person name="Tartar A."/>
        </authorList>
    </citation>
    <scope>NUCLEOTIDE SEQUENCE</scope>
    <source>
        <strain evidence="7">ARSEF 373</strain>
    </source>
</reference>
<evidence type="ECO:0000313" key="7">
    <source>
        <dbReference type="EMBL" id="DAZ93437.1"/>
    </source>
</evidence>
<dbReference type="Proteomes" id="UP001146120">
    <property type="component" value="Unassembled WGS sequence"/>
</dbReference>
<feature type="region of interest" description="Disordered" evidence="5">
    <location>
        <begin position="65"/>
        <end position="97"/>
    </location>
</feature>
<gene>
    <name evidence="7" type="ORF">N0F65_003134</name>
</gene>
<evidence type="ECO:0000256" key="1">
    <source>
        <dbReference type="ARBA" id="ARBA00022723"/>
    </source>
</evidence>
<comment type="caution">
    <text evidence="7">The sequence shown here is derived from an EMBL/GenBank/DDBJ whole genome shotgun (WGS) entry which is preliminary data.</text>
</comment>
<feature type="compositionally biased region" description="Polar residues" evidence="5">
    <location>
        <begin position="81"/>
        <end position="93"/>
    </location>
</feature>
<organism evidence="7 8">
    <name type="scientific">Lagenidium giganteum</name>
    <dbReference type="NCBI Taxonomy" id="4803"/>
    <lineage>
        <taxon>Eukaryota</taxon>
        <taxon>Sar</taxon>
        <taxon>Stramenopiles</taxon>
        <taxon>Oomycota</taxon>
        <taxon>Peronosporomycetes</taxon>
        <taxon>Pythiales</taxon>
        <taxon>Pythiaceae</taxon>
    </lineage>
</organism>
<evidence type="ECO:0000256" key="3">
    <source>
        <dbReference type="ARBA" id="ARBA00022833"/>
    </source>
</evidence>
<keyword evidence="2 4" id="KW-0863">Zinc-finger</keyword>
<evidence type="ECO:0000313" key="8">
    <source>
        <dbReference type="Proteomes" id="UP001146120"/>
    </source>
</evidence>
<evidence type="ECO:0000259" key="6">
    <source>
        <dbReference type="PROSITE" id="PS50808"/>
    </source>
</evidence>
<reference evidence="7" key="2">
    <citation type="journal article" date="2023" name="Microbiol Resour">
        <title>Decontamination and Annotation of the Draft Genome Sequence of the Oomycete Lagenidium giganteum ARSEF 373.</title>
        <authorList>
            <person name="Morgan W.R."/>
            <person name="Tartar A."/>
        </authorList>
    </citation>
    <scope>NUCLEOTIDE SEQUENCE</scope>
    <source>
        <strain evidence="7">ARSEF 373</strain>
    </source>
</reference>
<dbReference type="GO" id="GO:0003677">
    <property type="term" value="F:DNA binding"/>
    <property type="evidence" value="ECO:0007669"/>
    <property type="project" value="InterPro"/>
</dbReference>
<name>A0AAV2YF68_9STRA</name>
<sequence length="729" mass="80424">MPRGRQRSVVWECFVKHPTSSKRRVLCRFCNHDTVAFPSRMVRHIVKKCPRVDDKHKRICARYARQTGDNGSDSNSNSDGQVQQTTPPAQTHSSGGGALVHAAMEAPSLAVSRATEGQPMDQVNEELVLALLTEGVSWHMLENSHLQTALRLLRPDFQPVVARVAESEVLPRLCLTARSHAAALVQDARVLTFVCRITSDQKRRSQTQWLVVNQLAQSALLLQQSDVPVEYPHEVVKCVSDFMATQTLSPRTIVHFCGDSVGPAWHARTALRYTTRPVQFLLLGGCVVQQTLLVLQDMLTTLTCIDLAVEKCMEVIDLVRSSMELARAVPLALPTPHPSDLRTLLECINCVLCHKAVILETQDSSTSACSIRQALAEIVTDDMFWMCLNHARELLQPLVYVMALSEVGDASSGRLLACWLWLFGLVNSSDVLLDSDKESLNVKLVDRVRLHLEDHMFACLVLDPRIHGAGLSPHGKRKAKLIIADLGARINPGANRFQLIDQLFKYMTKDRPFDDEESWALMAAMPRLFWTEYATEAPELAAVALAVLGYRCYLQSMEETMETLDQSHSISPLPLAVAQVRHYHAHRHWDPECAAKQVAAKYYSCFQALVPAATCPSSQVASSPSASRAIQPPKASCAAAFKRIKTLLPRLNEPAQGAPTRSDLDSSSSSGAIEASLQRFDTEWVDVSAASAVAVHAHVAMCLPSHVPAGDDDPLDRRVTADDVTSRVV</sequence>
<dbReference type="GO" id="GO:0008270">
    <property type="term" value="F:zinc ion binding"/>
    <property type="evidence" value="ECO:0007669"/>
    <property type="project" value="UniProtKB-KW"/>
</dbReference>
<dbReference type="EMBL" id="DAKRPA010000316">
    <property type="protein sequence ID" value="DAZ93437.1"/>
    <property type="molecule type" value="Genomic_DNA"/>
</dbReference>
<proteinExistence type="predicted"/>
<feature type="compositionally biased region" description="Basic and acidic residues" evidence="5">
    <location>
        <begin position="715"/>
        <end position="729"/>
    </location>
</feature>
<protein>
    <recommendedName>
        <fullName evidence="6">BED-type domain-containing protein</fullName>
    </recommendedName>
</protein>
<feature type="compositionally biased region" description="Low complexity" evidence="5">
    <location>
        <begin position="68"/>
        <end position="80"/>
    </location>
</feature>
<evidence type="ECO:0000256" key="4">
    <source>
        <dbReference type="PROSITE-ProRule" id="PRU00027"/>
    </source>
</evidence>
<evidence type="ECO:0000256" key="5">
    <source>
        <dbReference type="SAM" id="MobiDB-lite"/>
    </source>
</evidence>
<keyword evidence="3" id="KW-0862">Zinc</keyword>
<feature type="domain" description="BED-type" evidence="6">
    <location>
        <begin position="5"/>
        <end position="56"/>
    </location>
</feature>
<dbReference type="PROSITE" id="PS50808">
    <property type="entry name" value="ZF_BED"/>
    <property type="match status" value="1"/>
</dbReference>
<dbReference type="InterPro" id="IPR003656">
    <property type="entry name" value="Znf_BED"/>
</dbReference>
<dbReference type="AlphaFoldDB" id="A0AAV2YF68"/>
<evidence type="ECO:0000256" key="2">
    <source>
        <dbReference type="ARBA" id="ARBA00022771"/>
    </source>
</evidence>
<keyword evidence="1" id="KW-0479">Metal-binding</keyword>